<evidence type="ECO:0000313" key="3">
    <source>
        <dbReference type="EMBL" id="WEK37370.1"/>
    </source>
</evidence>
<dbReference type="Proteomes" id="UP001220610">
    <property type="component" value="Chromosome"/>
</dbReference>
<organism evidence="3 4">
    <name type="scientific">Candidatus Pseudobacter hemicellulosilyticus</name>
    <dbReference type="NCBI Taxonomy" id="3121375"/>
    <lineage>
        <taxon>Bacteria</taxon>
        <taxon>Pseudomonadati</taxon>
        <taxon>Bacteroidota</taxon>
        <taxon>Chitinophagia</taxon>
        <taxon>Chitinophagales</taxon>
        <taxon>Chitinophagaceae</taxon>
        <taxon>Pseudobacter</taxon>
    </lineage>
</organism>
<protein>
    <recommendedName>
        <fullName evidence="5">Tetratricopeptide repeat protein</fullName>
    </recommendedName>
</protein>
<evidence type="ECO:0008006" key="5">
    <source>
        <dbReference type="Google" id="ProtNLM"/>
    </source>
</evidence>
<evidence type="ECO:0000313" key="4">
    <source>
        <dbReference type="Proteomes" id="UP001220610"/>
    </source>
</evidence>
<gene>
    <name evidence="3" type="ORF">P0Y53_07645</name>
</gene>
<proteinExistence type="predicted"/>
<feature type="coiled-coil region" evidence="1">
    <location>
        <begin position="634"/>
        <end position="661"/>
    </location>
</feature>
<feature type="signal peptide" evidence="2">
    <location>
        <begin position="1"/>
        <end position="22"/>
    </location>
</feature>
<evidence type="ECO:0000256" key="1">
    <source>
        <dbReference type="SAM" id="Coils"/>
    </source>
</evidence>
<feature type="chain" id="PRO_5042562886" description="Tetratricopeptide repeat protein" evidence="2">
    <location>
        <begin position="23"/>
        <end position="805"/>
    </location>
</feature>
<accession>A0AAJ6BH51</accession>
<evidence type="ECO:0000256" key="2">
    <source>
        <dbReference type="SAM" id="SignalP"/>
    </source>
</evidence>
<reference evidence="3" key="1">
    <citation type="submission" date="2023-03" db="EMBL/GenBank/DDBJ databases">
        <title>Andean soil-derived lignocellulolytic bacterial consortium as a source of novel taxa and putative plastic-active enzymes.</title>
        <authorList>
            <person name="Diaz-Garcia L."/>
            <person name="Chuvochina M."/>
            <person name="Feuerriegel G."/>
            <person name="Bunk B."/>
            <person name="Sproer C."/>
            <person name="Streit W.R."/>
            <person name="Rodriguez L.M."/>
            <person name="Overmann J."/>
            <person name="Jimenez D.J."/>
        </authorList>
    </citation>
    <scope>NUCLEOTIDE SEQUENCE</scope>
    <source>
        <strain evidence="3">MAG 7</strain>
    </source>
</reference>
<dbReference type="AlphaFoldDB" id="A0AAJ6BH51"/>
<keyword evidence="1" id="KW-0175">Coiled coil</keyword>
<name>A0AAJ6BH51_9BACT</name>
<sequence>MNWKKCIIVCINLCCLAFPYNIIGCAGGDADPYDYYQSFFDNRLSNQKGFEPFYYTNVQFLYQEEEPVNTAKATAAEWAPYAGNSFTAEAAYDFVVKFGRKDLSSLYFHLEKNQPLQVPDSVLNNGMTKYFQQSKDLEALGYLLFAKQVEPYVTGSWSAWEPIQRDTATMGKLLRNGQQLYAVAKKDFVKTRLNYQVLRLAHYSGRYAECVDWYNKQAKNGPVGLIQQLSISLYAGALNKLDRKPEAAYIFSQLFAGSEVKRISNYMSFDWSVKRFDEKNRQACLKFCLTDAERANLLGLFALGSNVNELKTLQQIRQLSPKSPLLEILLIREMNKLEEFYYEPASKFNKGNKEFISENYTTYRPNDSSFQAYAREAKDFARFCEEGANAGSSPDKALYGIAAAHTHLITGNYDACRQWLDNTKKMNPSPRIQDQWALTNLLLTINSAKTFNPAFEVQLYPSLQWLEKKAATDREYAKFYRRLFSDIIAGRYSTKDPLGKAKYLLSLGTASWINRTYNQGGWGYYSDVLGMIRTELSAEEVQALIKLMESNNLNTFEEYLVRHNTFTENDVNDVAGTTLLREFNWTAAEKWLSKVSSFYYKNETYLFYLAANPFADLVLDIHAPTPQDTQKFNKLSFARKMQQLEKELAAATDVQEQARLNYEIAKGLYHMSYWGNSWMLTQYGWSSMDGLRPDNELKPGEKEYYGVYKAKAHYIKAFNLSTDKNFKARALFMVAKCEQKQHIVPTYKAFPDYNDHEKAMAAYVKAGMVNKDRFTMLARQYNTTPFYKEAYNTCSYLEDFVKKLK</sequence>
<keyword evidence="2" id="KW-0732">Signal</keyword>
<dbReference type="EMBL" id="CP119311">
    <property type="protein sequence ID" value="WEK37370.1"/>
    <property type="molecule type" value="Genomic_DNA"/>
</dbReference>